<dbReference type="InterPro" id="IPR021109">
    <property type="entry name" value="Peptidase_aspartic_dom_sf"/>
</dbReference>
<accession>A0A6P5J3H8</accession>
<keyword evidence="6" id="KW-0653">Protein transport</keyword>
<dbReference type="SUPFAM" id="SSF50630">
    <property type="entry name" value="Acid proteases"/>
    <property type="match status" value="1"/>
</dbReference>
<sequence>MLLTVYCVRRDLSEVTFSLQVDADFELHNFRALCELESGIPAAESQIVYAERPLTDNHRSLASYGLKDGDVVVLRQKENSEPRAPVQFPNLPRIDFSSIAVPGSSGSRLHQQPVQPLRASPADTASSPQGLDNPALLRDMLLANPHELSLLKERNPPLAEALLSGDLEKFTRVLVEQQQDRARREQERIRLFAADPFDLEAQAKIEEDIRQQNIEENMTIAMEEAPESFGQVVMLYINCKVNGHPVKAFVDSGAQMTIMSQACAERCNIMRLVDRRWAGIAKGVGTQKIIGRVHLAQVQIEGDFLPCSFSILEEQPMDMLLGLDMLKRHQCSIDLKKNVLVIGTTGTQTTFLPEGELPECARLAYGSGRDDIRPEEIADQELAEALQKSVEDAEKSDKETTSLGTSSSPPCSGSDSAAHSVRLSSKTNHPISLDRSVSAPASVCSYKPSLRETVDPKAESKLISDKKECPSPFLDLPNQASSDSTMEDQSADYPRSATAFWNSSKETITADNLKKSPAKESTSSLNAHLGMQQKDDLSVLATQLPRPQPFLGENGSCSPPQEPSQGTGLQQPPQPVSEWPKVEVGGPQLPWSAGLGAEARPSLPPTQRNSVDLQTESHQAEQQRLGFPHPEDAAPSSASSGSSCTETIMEVDEAEQSLVAVHSLAGGCNASVENAGVSDLTLDNPWVEAEASEQNSSSVIVNDPVSASDLQPPESHVEMSETDNELPYLLRENCSSVSLAGDGQVSTDPVAPTEESGLSVTAALKELHQLLVISCQESPGNLVSEEVIHHKETASVDQTGDGERSKQPPPHQHPAEVLEEQDPLGSSCQVGSVPVKAERLMQVSPDAGGENGISGDLDEGLAAAPAPEGVQKSRESRRESPSFTGTSAETLGQLNSVEAEMLPRHLADEGGTILQTSQQTEALPSDFAPVLSQDTQNPLTGTPEIRESVVFPETTRPLHGLERPVSPPASNISLLPGHLFPTADVDRILRAGFTLREALGALQRGGGNVDLALLILLAKNIIVPT</sequence>
<dbReference type="Gene3D" id="2.40.70.10">
    <property type="entry name" value="Acid Proteases"/>
    <property type="match status" value="1"/>
</dbReference>
<keyword evidence="3" id="KW-0645">Protease</keyword>
<dbReference type="PROSITE" id="PS50053">
    <property type="entry name" value="UBIQUITIN_2"/>
    <property type="match status" value="1"/>
</dbReference>
<dbReference type="Pfam" id="PF24669">
    <property type="entry name" value="Ddi2_HDD"/>
    <property type="match status" value="1"/>
</dbReference>
<dbReference type="GO" id="GO:0031647">
    <property type="term" value="P:regulation of protein stability"/>
    <property type="evidence" value="ECO:0007669"/>
    <property type="project" value="UniProtKB-ARBA"/>
</dbReference>
<dbReference type="SUPFAM" id="SSF54236">
    <property type="entry name" value="Ubiquitin-like"/>
    <property type="match status" value="1"/>
</dbReference>
<feature type="compositionally biased region" description="Basic and acidic residues" evidence="7">
    <location>
        <begin position="454"/>
        <end position="469"/>
    </location>
</feature>
<dbReference type="InterPro" id="IPR015940">
    <property type="entry name" value="UBA"/>
</dbReference>
<feature type="compositionally biased region" description="Basic and acidic residues" evidence="7">
    <location>
        <begin position="871"/>
        <end position="880"/>
    </location>
</feature>
<keyword evidence="2" id="KW-0813">Transport</keyword>
<evidence type="ECO:0000256" key="4">
    <source>
        <dbReference type="ARBA" id="ARBA00022750"/>
    </source>
</evidence>
<keyword evidence="10" id="KW-1185">Reference proteome</keyword>
<feature type="region of interest" description="Disordered" evidence="7">
    <location>
        <begin position="454"/>
        <end position="495"/>
    </location>
</feature>
<dbReference type="GO" id="GO:0004190">
    <property type="term" value="F:aspartic-type endopeptidase activity"/>
    <property type="evidence" value="ECO:0007669"/>
    <property type="project" value="UniProtKB-KW"/>
</dbReference>
<dbReference type="SMART" id="SM00165">
    <property type="entry name" value="UBA"/>
    <property type="match status" value="1"/>
</dbReference>
<protein>
    <submittedName>
        <fullName evidence="11">Regulatory solute carrier protein family 1 member 1 isoform X1</fullName>
    </submittedName>
</protein>
<dbReference type="FunFam" id="3.10.20.90:FF:000107">
    <property type="entry name" value="protein DDI1 homolog 2 isoform X1"/>
    <property type="match status" value="1"/>
</dbReference>
<dbReference type="GeneID" id="110198753"/>
<feature type="compositionally biased region" description="Low complexity" evidence="7">
    <location>
        <begin position="633"/>
        <end position="643"/>
    </location>
</feature>
<reference evidence="11" key="1">
    <citation type="submission" date="2025-08" db="UniProtKB">
        <authorList>
            <consortium name="RefSeq"/>
        </authorList>
    </citation>
    <scope>IDENTIFICATION</scope>
    <source>
        <tissue evidence="11">Spleen</tissue>
    </source>
</reference>
<feature type="compositionally biased region" description="Polar residues" evidence="7">
    <location>
        <begin position="605"/>
        <end position="622"/>
    </location>
</feature>
<evidence type="ECO:0000313" key="10">
    <source>
        <dbReference type="Proteomes" id="UP000515140"/>
    </source>
</evidence>
<dbReference type="CDD" id="cd05479">
    <property type="entry name" value="RP_DDI"/>
    <property type="match status" value="1"/>
</dbReference>
<evidence type="ECO:0000256" key="7">
    <source>
        <dbReference type="SAM" id="MobiDB-lite"/>
    </source>
</evidence>
<dbReference type="GO" id="GO:0072711">
    <property type="term" value="P:cellular response to hydroxyurea"/>
    <property type="evidence" value="ECO:0007669"/>
    <property type="project" value="UniProtKB-ARBA"/>
</dbReference>
<dbReference type="AlphaFoldDB" id="A0A6P5J3H8"/>
<feature type="compositionally biased region" description="Polar residues" evidence="7">
    <location>
        <begin position="104"/>
        <end position="114"/>
    </location>
</feature>
<dbReference type="GO" id="GO:0097752">
    <property type="term" value="P:regulation of DNA stability"/>
    <property type="evidence" value="ECO:0007669"/>
    <property type="project" value="UniProtKB-ARBA"/>
</dbReference>
<keyword evidence="5" id="KW-0378">Hydrolase</keyword>
<dbReference type="Pfam" id="PF09668">
    <property type="entry name" value="Asp_protease"/>
    <property type="match status" value="1"/>
</dbReference>
<gene>
    <name evidence="11" type="primary">LOC110198753</name>
</gene>
<comment type="similarity">
    <text evidence="1">Belongs to the DDI1 family.</text>
</comment>
<dbReference type="PROSITE" id="PS50030">
    <property type="entry name" value="UBA"/>
    <property type="match status" value="1"/>
</dbReference>
<feature type="domain" description="Ubiquitin-like" evidence="9">
    <location>
        <begin position="1"/>
        <end position="81"/>
    </location>
</feature>
<organism evidence="10 11">
    <name type="scientific">Phascolarctos cinereus</name>
    <name type="common">Koala</name>
    <dbReference type="NCBI Taxonomy" id="38626"/>
    <lineage>
        <taxon>Eukaryota</taxon>
        <taxon>Metazoa</taxon>
        <taxon>Chordata</taxon>
        <taxon>Craniata</taxon>
        <taxon>Vertebrata</taxon>
        <taxon>Euteleostomi</taxon>
        <taxon>Mammalia</taxon>
        <taxon>Metatheria</taxon>
        <taxon>Diprotodontia</taxon>
        <taxon>Phascolarctidae</taxon>
        <taxon>Phascolarctos</taxon>
    </lineage>
</organism>
<dbReference type="GO" id="GO:0015031">
    <property type="term" value="P:protein transport"/>
    <property type="evidence" value="ECO:0007669"/>
    <property type="project" value="UniProtKB-KW"/>
</dbReference>
<dbReference type="CDD" id="cd01796">
    <property type="entry name" value="Ubl_Ddi1_like"/>
    <property type="match status" value="1"/>
</dbReference>
<feature type="region of interest" description="Disordered" evidence="7">
    <location>
        <begin position="793"/>
        <end position="830"/>
    </location>
</feature>
<dbReference type="InterPro" id="IPR033882">
    <property type="entry name" value="DDI1_N"/>
</dbReference>
<feature type="region of interest" description="Disordered" evidence="7">
    <location>
        <begin position="543"/>
        <end position="645"/>
    </location>
</feature>
<name>A0A6P5J3H8_PHACI</name>
<dbReference type="FunFam" id="2.40.70.10:FF:000005">
    <property type="entry name" value="DNA damage inducible 1 homolog 2"/>
    <property type="match status" value="1"/>
</dbReference>
<evidence type="ECO:0000259" key="8">
    <source>
        <dbReference type="PROSITE" id="PS50030"/>
    </source>
</evidence>
<feature type="compositionally biased region" description="Polar residues" evidence="7">
    <location>
        <begin position="881"/>
        <end position="893"/>
    </location>
</feature>
<dbReference type="Proteomes" id="UP000515140">
    <property type="component" value="Unplaced"/>
</dbReference>
<dbReference type="RefSeq" id="XP_020828882.1">
    <property type="nucleotide sequence ID" value="XM_020973223.1"/>
</dbReference>
<dbReference type="Gene3D" id="3.10.20.90">
    <property type="entry name" value="Phosphatidylinositol 3-kinase Catalytic Subunit, Chain A, domain 1"/>
    <property type="match status" value="1"/>
</dbReference>
<dbReference type="Pfam" id="PF00240">
    <property type="entry name" value="ubiquitin"/>
    <property type="match status" value="1"/>
</dbReference>
<dbReference type="InParanoid" id="A0A6P5J3H8"/>
<feature type="region of interest" description="Disordered" evidence="7">
    <location>
        <begin position="102"/>
        <end position="131"/>
    </location>
</feature>
<dbReference type="KEGG" id="pcw:110198753"/>
<evidence type="ECO:0000256" key="2">
    <source>
        <dbReference type="ARBA" id="ARBA00022448"/>
    </source>
</evidence>
<keyword evidence="4" id="KW-0064">Aspartyl protease</keyword>
<dbReference type="PANTHER" id="PTHR15397:SF3">
    <property type="entry name" value="DNA DAMAGE INDUCIBLE 1 HOMOLOG 2"/>
    <property type="match status" value="1"/>
</dbReference>
<feature type="compositionally biased region" description="Polar residues" evidence="7">
    <location>
        <begin position="555"/>
        <end position="571"/>
    </location>
</feature>
<proteinExistence type="inferred from homology"/>
<feature type="compositionally biased region" description="Low complexity" evidence="7">
    <location>
        <begin position="401"/>
        <end position="416"/>
    </location>
</feature>
<feature type="compositionally biased region" description="Basic and acidic residues" evidence="7">
    <location>
        <begin position="389"/>
        <end position="400"/>
    </location>
</feature>
<dbReference type="PANTHER" id="PTHR15397">
    <property type="entry name" value="SODIUM-GLUCOSE COTRANSPORTER REGULATORY PROTEIN -RELATED"/>
    <property type="match status" value="1"/>
</dbReference>
<dbReference type="FunCoup" id="A0A6P5J3H8">
    <property type="interactions" value="7"/>
</dbReference>
<feature type="region of interest" description="Disordered" evidence="7">
    <location>
        <begin position="845"/>
        <end position="893"/>
    </location>
</feature>
<dbReference type="InterPro" id="IPR000626">
    <property type="entry name" value="Ubiquitin-like_dom"/>
</dbReference>
<dbReference type="InterPro" id="IPR019103">
    <property type="entry name" value="Peptidase_aspartic_DDI1-type"/>
</dbReference>
<feature type="domain" description="UBA" evidence="8">
    <location>
        <begin position="978"/>
        <end position="1019"/>
    </location>
</feature>
<evidence type="ECO:0000313" key="11">
    <source>
        <dbReference type="RefSeq" id="XP_020828882.1"/>
    </source>
</evidence>
<evidence type="ECO:0000256" key="5">
    <source>
        <dbReference type="ARBA" id="ARBA00022801"/>
    </source>
</evidence>
<dbReference type="InterPro" id="IPR029071">
    <property type="entry name" value="Ubiquitin-like_domsf"/>
</dbReference>
<feature type="region of interest" description="Disordered" evidence="7">
    <location>
        <begin position="386"/>
        <end position="423"/>
    </location>
</feature>
<evidence type="ECO:0000256" key="1">
    <source>
        <dbReference type="ARBA" id="ARBA00009136"/>
    </source>
</evidence>
<evidence type="ECO:0000259" key="9">
    <source>
        <dbReference type="PROSITE" id="PS50053"/>
    </source>
</evidence>
<dbReference type="InterPro" id="IPR057273">
    <property type="entry name" value="Ddi1/2_HDD"/>
</dbReference>
<dbReference type="GO" id="GO:0051603">
    <property type="term" value="P:proteolysis involved in protein catabolic process"/>
    <property type="evidence" value="ECO:0007669"/>
    <property type="project" value="UniProtKB-ARBA"/>
</dbReference>
<evidence type="ECO:0000256" key="3">
    <source>
        <dbReference type="ARBA" id="ARBA00022670"/>
    </source>
</evidence>
<evidence type="ECO:0000256" key="6">
    <source>
        <dbReference type="ARBA" id="ARBA00022927"/>
    </source>
</evidence>